<sequence>MSDPSAGTMTGDINNMPPSAALKLLGFWDMHRRQRLQVFVTSIAPICSGNDDLQNRVLAFVAGDPDSITAHYPDIVLFAAARKLVAVMDLNLNLTTITADASDDTWLNSMKMSPNQLSSDLANPLDFVPATAGDVELFAADEPTDLALSPVADAFDLGNAAYMPAPGMTVADGLFPSAGQPIDDLAFPADWSRVPEEEWLFQQPAGDASMDMGNPLGVPGSRL</sequence>
<keyword evidence="3" id="KW-1185">Reference proteome</keyword>
<evidence type="ECO:0000313" key="2">
    <source>
        <dbReference type="EMBL" id="KAJ9144330.1"/>
    </source>
</evidence>
<comment type="caution">
    <text evidence="2">The sequence shown here is derived from an EMBL/GenBank/DDBJ whole genome shotgun (WGS) entry which is preliminary data.</text>
</comment>
<accession>A0AA38VEI9</accession>
<reference evidence="2" key="1">
    <citation type="submission" date="2022-07" db="EMBL/GenBank/DDBJ databases">
        <title>Fungi with potential for degradation of polypropylene.</title>
        <authorList>
            <person name="Gostincar C."/>
        </authorList>
    </citation>
    <scope>NUCLEOTIDE SEQUENCE</scope>
    <source>
        <strain evidence="2">EXF-13287</strain>
    </source>
</reference>
<proteinExistence type="predicted"/>
<dbReference type="EMBL" id="JANBVN010000101">
    <property type="protein sequence ID" value="KAJ9144330.1"/>
    <property type="molecule type" value="Genomic_DNA"/>
</dbReference>
<evidence type="ECO:0000313" key="3">
    <source>
        <dbReference type="Proteomes" id="UP001174691"/>
    </source>
</evidence>
<organism evidence="2 3">
    <name type="scientific">Coniochaeta hoffmannii</name>
    <dbReference type="NCBI Taxonomy" id="91930"/>
    <lineage>
        <taxon>Eukaryota</taxon>
        <taxon>Fungi</taxon>
        <taxon>Dikarya</taxon>
        <taxon>Ascomycota</taxon>
        <taxon>Pezizomycotina</taxon>
        <taxon>Sordariomycetes</taxon>
        <taxon>Sordariomycetidae</taxon>
        <taxon>Coniochaetales</taxon>
        <taxon>Coniochaetaceae</taxon>
        <taxon>Coniochaeta</taxon>
    </lineage>
</organism>
<feature type="region of interest" description="Disordered" evidence="1">
    <location>
        <begin position="204"/>
        <end position="223"/>
    </location>
</feature>
<evidence type="ECO:0000256" key="1">
    <source>
        <dbReference type="SAM" id="MobiDB-lite"/>
    </source>
</evidence>
<dbReference type="AlphaFoldDB" id="A0AA38VEI9"/>
<dbReference type="Proteomes" id="UP001174691">
    <property type="component" value="Unassembled WGS sequence"/>
</dbReference>
<gene>
    <name evidence="2" type="ORF">NKR19_g6538</name>
</gene>
<name>A0AA38VEI9_9PEZI</name>
<protein>
    <submittedName>
        <fullName evidence="2">Uncharacterized protein</fullName>
    </submittedName>
</protein>